<comment type="caution">
    <text evidence="1">The sequence shown here is derived from an EMBL/GenBank/DDBJ whole genome shotgun (WGS) entry which is preliminary data.</text>
</comment>
<sequence length="83" mass="9262">MVITTSTSYRISSPSVKDAIRISLTLALSSCTPALLARSNFEVEEAFNMFAVLRSFSKKLQETEPFPIGSKITIFCRSNLNKR</sequence>
<evidence type="ECO:0000313" key="2">
    <source>
        <dbReference type="Proteomes" id="UP000775213"/>
    </source>
</evidence>
<name>A0AAV7GWN4_DENCH</name>
<dbReference type="AlphaFoldDB" id="A0AAV7GWN4"/>
<dbReference type="EMBL" id="JAGFBR010000009">
    <property type="protein sequence ID" value="KAH0460902.1"/>
    <property type="molecule type" value="Genomic_DNA"/>
</dbReference>
<reference evidence="1 2" key="1">
    <citation type="journal article" date="2021" name="Hortic Res">
        <title>Chromosome-scale assembly of the Dendrobium chrysotoxum genome enhances the understanding of orchid evolution.</title>
        <authorList>
            <person name="Zhang Y."/>
            <person name="Zhang G.Q."/>
            <person name="Zhang D."/>
            <person name="Liu X.D."/>
            <person name="Xu X.Y."/>
            <person name="Sun W.H."/>
            <person name="Yu X."/>
            <person name="Zhu X."/>
            <person name="Wang Z.W."/>
            <person name="Zhao X."/>
            <person name="Zhong W.Y."/>
            <person name="Chen H."/>
            <person name="Yin W.L."/>
            <person name="Huang T."/>
            <person name="Niu S.C."/>
            <person name="Liu Z.J."/>
        </authorList>
    </citation>
    <scope>NUCLEOTIDE SEQUENCE [LARGE SCALE GENOMIC DNA]</scope>
    <source>
        <strain evidence="1">Lindl</strain>
    </source>
</reference>
<accession>A0AAV7GWN4</accession>
<evidence type="ECO:0000313" key="1">
    <source>
        <dbReference type="EMBL" id="KAH0460902.1"/>
    </source>
</evidence>
<gene>
    <name evidence="1" type="ORF">IEQ34_008477</name>
</gene>
<dbReference type="Proteomes" id="UP000775213">
    <property type="component" value="Unassembled WGS sequence"/>
</dbReference>
<protein>
    <submittedName>
        <fullName evidence="1">Uncharacterized protein</fullName>
    </submittedName>
</protein>
<keyword evidence="2" id="KW-1185">Reference proteome</keyword>
<organism evidence="1 2">
    <name type="scientific">Dendrobium chrysotoxum</name>
    <name type="common">Orchid</name>
    <dbReference type="NCBI Taxonomy" id="161865"/>
    <lineage>
        <taxon>Eukaryota</taxon>
        <taxon>Viridiplantae</taxon>
        <taxon>Streptophyta</taxon>
        <taxon>Embryophyta</taxon>
        <taxon>Tracheophyta</taxon>
        <taxon>Spermatophyta</taxon>
        <taxon>Magnoliopsida</taxon>
        <taxon>Liliopsida</taxon>
        <taxon>Asparagales</taxon>
        <taxon>Orchidaceae</taxon>
        <taxon>Epidendroideae</taxon>
        <taxon>Malaxideae</taxon>
        <taxon>Dendrobiinae</taxon>
        <taxon>Dendrobium</taxon>
    </lineage>
</organism>
<proteinExistence type="predicted"/>